<dbReference type="AlphaFoldDB" id="A0A1J4TBQ1"/>
<proteinExistence type="predicted"/>
<organism evidence="1 2">
    <name type="scientific">Candidatus Falkowbacteria bacterium CG1_02_37_44</name>
    <dbReference type="NCBI Taxonomy" id="1805146"/>
    <lineage>
        <taxon>Bacteria</taxon>
        <taxon>Candidatus Falkowiibacteriota</taxon>
    </lineage>
</organism>
<dbReference type="EMBL" id="MNUU01000002">
    <property type="protein sequence ID" value="OIO08777.1"/>
    <property type="molecule type" value="Genomic_DNA"/>
</dbReference>
<protein>
    <submittedName>
        <fullName evidence="1">Uncharacterized protein</fullName>
    </submittedName>
</protein>
<sequence length="85" mass="9892">MCWLTPIARTIRSFDLTKETFQIVQKVPSFLRKQESRKNIWLKLNYFWIPVFTGMTTFRVFGQSGGPTIRPAPSDDWGDPAINNK</sequence>
<comment type="caution">
    <text evidence="1">The sequence shown here is derived from an EMBL/GenBank/DDBJ whole genome shotgun (WGS) entry which is preliminary data.</text>
</comment>
<dbReference type="Proteomes" id="UP000183192">
    <property type="component" value="Unassembled WGS sequence"/>
</dbReference>
<evidence type="ECO:0000313" key="2">
    <source>
        <dbReference type="Proteomes" id="UP000183192"/>
    </source>
</evidence>
<evidence type="ECO:0000313" key="1">
    <source>
        <dbReference type="EMBL" id="OIO08777.1"/>
    </source>
</evidence>
<gene>
    <name evidence="1" type="ORF">AUJ27_00050</name>
</gene>
<accession>A0A1J4TBQ1</accession>
<reference evidence="1 2" key="1">
    <citation type="journal article" date="2016" name="Environ. Microbiol.">
        <title>Genomic resolution of a cold subsurface aquifer community provides metabolic insights for novel microbes adapted to high CO concentrations.</title>
        <authorList>
            <person name="Probst A.J."/>
            <person name="Castelle C.J."/>
            <person name="Singh A."/>
            <person name="Brown C.T."/>
            <person name="Anantharaman K."/>
            <person name="Sharon I."/>
            <person name="Hug L.A."/>
            <person name="Burstein D."/>
            <person name="Emerson J.B."/>
            <person name="Thomas B.C."/>
            <person name="Banfield J.F."/>
        </authorList>
    </citation>
    <scope>NUCLEOTIDE SEQUENCE [LARGE SCALE GENOMIC DNA]</scope>
    <source>
        <strain evidence="1">CG1_02_37_44</strain>
    </source>
</reference>
<name>A0A1J4TBQ1_9BACT</name>